<accession>A0A1Q9AMP9</accession>
<dbReference type="PANTHER" id="PTHR12302:SF26">
    <property type="entry name" value="BLR1266 PROTEIN"/>
    <property type="match status" value="1"/>
</dbReference>
<evidence type="ECO:0000256" key="1">
    <source>
        <dbReference type="SAM" id="SignalP"/>
    </source>
</evidence>
<dbReference type="PROSITE" id="PS50830">
    <property type="entry name" value="TNASE_3"/>
    <property type="match status" value="1"/>
</dbReference>
<dbReference type="Pfam" id="PF00565">
    <property type="entry name" value="SNase"/>
    <property type="match status" value="1"/>
</dbReference>
<dbReference type="InterPro" id="IPR016071">
    <property type="entry name" value="Staphylococal_nuclease_OB-fold"/>
</dbReference>
<evidence type="ECO:0000259" key="2">
    <source>
        <dbReference type="PROSITE" id="PS50830"/>
    </source>
</evidence>
<reference evidence="3 4" key="1">
    <citation type="submission" date="2016-09" db="EMBL/GenBank/DDBJ databases">
        <title>Rhizobium sp. nov., a novel species isolated from the rice rhizosphere.</title>
        <authorList>
            <person name="Zhao J."/>
            <person name="Zhang X."/>
        </authorList>
    </citation>
    <scope>NUCLEOTIDE SEQUENCE [LARGE SCALE GENOMIC DNA]</scope>
    <source>
        <strain evidence="3 4">MH17</strain>
    </source>
</reference>
<feature type="domain" description="TNase-like" evidence="2">
    <location>
        <begin position="26"/>
        <end position="144"/>
    </location>
</feature>
<gene>
    <name evidence="3" type="ORF">BJF92_11325</name>
</gene>
<organism evidence="3 4">
    <name type="scientific">Xaviernesmea rhizosphaerae</name>
    <dbReference type="NCBI Taxonomy" id="1672749"/>
    <lineage>
        <taxon>Bacteria</taxon>
        <taxon>Pseudomonadati</taxon>
        <taxon>Pseudomonadota</taxon>
        <taxon>Alphaproteobacteria</taxon>
        <taxon>Hyphomicrobiales</taxon>
        <taxon>Rhizobiaceae</taxon>
        <taxon>Rhizobium/Agrobacterium group</taxon>
        <taxon>Xaviernesmea</taxon>
    </lineage>
</organism>
<dbReference type="PANTHER" id="PTHR12302">
    <property type="entry name" value="EBNA2 BINDING PROTEIN P100"/>
    <property type="match status" value="1"/>
</dbReference>
<dbReference type="Proteomes" id="UP000186143">
    <property type="component" value="Unassembled WGS sequence"/>
</dbReference>
<dbReference type="OrthoDB" id="9805504at2"/>
<feature type="signal peptide" evidence="1">
    <location>
        <begin position="1"/>
        <end position="17"/>
    </location>
</feature>
<dbReference type="InterPro" id="IPR035437">
    <property type="entry name" value="SNase_OB-fold_sf"/>
</dbReference>
<proteinExistence type="predicted"/>
<sequence>MRLLVISLLLASSISQAADIGGRASVIDGDTIEIHGQRIRFSGIDAPETRQTCKTTNGADYRCGKASAEALEQFLAASRPTRCVASGKDRYKRLLAECFRADGKSVSAWMVRNGQALDWPRYSKGAFTAEQAAAKADKLGVWQGPFIPPWDWRRL</sequence>
<feature type="chain" id="PRO_5012683509" evidence="1">
    <location>
        <begin position="18"/>
        <end position="155"/>
    </location>
</feature>
<dbReference type="AlphaFoldDB" id="A0A1Q9AMP9"/>
<dbReference type="RefSeq" id="WP_075633690.1">
    <property type="nucleotide sequence ID" value="NZ_MKIO01000021.1"/>
</dbReference>
<protein>
    <submittedName>
        <fullName evidence="3">Nuclease</fullName>
    </submittedName>
</protein>
<evidence type="ECO:0000313" key="3">
    <source>
        <dbReference type="EMBL" id="OLP56672.1"/>
    </source>
</evidence>
<comment type="caution">
    <text evidence="3">The sequence shown here is derived from an EMBL/GenBank/DDBJ whole genome shotgun (WGS) entry which is preliminary data.</text>
</comment>
<dbReference type="EMBL" id="MKIO01000021">
    <property type="protein sequence ID" value="OLP56672.1"/>
    <property type="molecule type" value="Genomic_DNA"/>
</dbReference>
<evidence type="ECO:0000313" key="4">
    <source>
        <dbReference type="Proteomes" id="UP000186143"/>
    </source>
</evidence>
<name>A0A1Q9AMP9_9HYPH</name>
<dbReference type="Gene3D" id="2.40.50.90">
    <property type="match status" value="1"/>
</dbReference>
<dbReference type="SMART" id="SM00318">
    <property type="entry name" value="SNc"/>
    <property type="match status" value="1"/>
</dbReference>
<dbReference type="SUPFAM" id="SSF50199">
    <property type="entry name" value="Staphylococcal nuclease"/>
    <property type="match status" value="1"/>
</dbReference>
<keyword evidence="1" id="KW-0732">Signal</keyword>
<dbReference type="STRING" id="1672749.BJF92_11325"/>